<dbReference type="InterPro" id="IPR016163">
    <property type="entry name" value="Ald_DH_C"/>
</dbReference>
<dbReference type="SUPFAM" id="SSF53720">
    <property type="entry name" value="ALDH-like"/>
    <property type="match status" value="1"/>
</dbReference>
<dbReference type="Gene3D" id="3.40.605.10">
    <property type="entry name" value="Aldehyde Dehydrogenase, Chain A, domain 1"/>
    <property type="match status" value="1"/>
</dbReference>
<feature type="domain" description="PH" evidence="2">
    <location>
        <begin position="1"/>
        <end position="43"/>
    </location>
</feature>
<dbReference type="InterPro" id="IPR015590">
    <property type="entry name" value="Aldehyde_DH_dom"/>
</dbReference>
<reference evidence="3" key="1">
    <citation type="submission" date="2023-06" db="EMBL/GenBank/DDBJ databases">
        <title>Egi l300058.</title>
        <authorList>
            <person name="Gao L."/>
            <person name="Fang B.-Z."/>
            <person name="Li W.-J."/>
        </authorList>
    </citation>
    <scope>NUCLEOTIDE SEQUENCE</scope>
    <source>
        <strain evidence="3">EGI L300058</strain>
    </source>
</reference>
<gene>
    <name evidence="3" type="ORF">QQX02_09120</name>
</gene>
<name>A0ABT8GI27_9MICO</name>
<evidence type="ECO:0000259" key="2">
    <source>
        <dbReference type="PROSITE" id="PS50003"/>
    </source>
</evidence>
<dbReference type="CDD" id="cd07129">
    <property type="entry name" value="ALDH_KGSADH"/>
    <property type="match status" value="1"/>
</dbReference>
<keyword evidence="1" id="KW-0560">Oxidoreductase</keyword>
<accession>A0ABT8GI27</accession>
<dbReference type="InterPro" id="IPR050740">
    <property type="entry name" value="Aldehyde_DH_Superfamily"/>
</dbReference>
<dbReference type="Pfam" id="PF00171">
    <property type="entry name" value="Aldedh"/>
    <property type="match status" value="1"/>
</dbReference>
<dbReference type="Proteomes" id="UP001172708">
    <property type="component" value="Unassembled WGS sequence"/>
</dbReference>
<organism evidence="3 4">
    <name type="scientific">Demequina muriae</name>
    <dbReference type="NCBI Taxonomy" id="3051664"/>
    <lineage>
        <taxon>Bacteria</taxon>
        <taxon>Bacillati</taxon>
        <taxon>Actinomycetota</taxon>
        <taxon>Actinomycetes</taxon>
        <taxon>Micrococcales</taxon>
        <taxon>Demequinaceae</taxon>
        <taxon>Demequina</taxon>
    </lineage>
</organism>
<dbReference type="InterPro" id="IPR016162">
    <property type="entry name" value="Ald_DH_N"/>
</dbReference>
<protein>
    <submittedName>
        <fullName evidence="3">Aldehyde dehydrogenase (NADP(+))</fullName>
    </submittedName>
</protein>
<evidence type="ECO:0000313" key="3">
    <source>
        <dbReference type="EMBL" id="MDN4481080.1"/>
    </source>
</evidence>
<evidence type="ECO:0000256" key="1">
    <source>
        <dbReference type="ARBA" id="ARBA00023002"/>
    </source>
</evidence>
<dbReference type="PROSITE" id="PS50003">
    <property type="entry name" value="PH_DOMAIN"/>
    <property type="match status" value="1"/>
</dbReference>
<sequence>MIDTTDDQVDRIARRALDAFHVTAETDDVTRARWLAAVADALDHHVEQLVAVADRETHLGEARLRGEVARTTGQLRLFADVLREGSYLEATIDHAVADATPPRPDLRRLLRPLGPVAVYSASNFPFAFSVAGGDTASALAAGCPVVVKGHSGHPELSALTASIVVEALTRAGAPEGTLTLVTGRQAGIALVEHPAIAAASFTGSLGGGRALFDRAAARPVPIPFYGELASINPVVVTTAADRARGEALAAGLAGSFALGQGQFCTKPGLVFVPTGSSLERALPDHVAASGQPMLNDSILSSFEHGIAELESIPGVEHVAGTSAVVDGVPQPRVVAVSIATLEEHAERLLDEVFGPVTVLVRSDDQARVRAALTRLDGALTGTIHAEPGEDVAPLVSVLSARVGRVLFDGWPTGVAVTWSQQHGGPYPATTSIHTSVGATAVRRFQRPVAYQDVPSSALPAALRDDNPLGIPRRVDGVLTLPASR</sequence>
<evidence type="ECO:0000313" key="4">
    <source>
        <dbReference type="Proteomes" id="UP001172708"/>
    </source>
</evidence>
<proteinExistence type="predicted"/>
<dbReference type="Gene3D" id="3.40.309.10">
    <property type="entry name" value="Aldehyde Dehydrogenase, Chain A, domain 2"/>
    <property type="match status" value="1"/>
</dbReference>
<dbReference type="InterPro" id="IPR001849">
    <property type="entry name" value="PH_domain"/>
</dbReference>
<comment type="caution">
    <text evidence="3">The sequence shown here is derived from an EMBL/GenBank/DDBJ whole genome shotgun (WGS) entry which is preliminary data.</text>
</comment>
<dbReference type="PANTHER" id="PTHR43353">
    <property type="entry name" value="SUCCINATE-SEMIALDEHYDE DEHYDROGENASE, MITOCHONDRIAL"/>
    <property type="match status" value="1"/>
</dbReference>
<dbReference type="InterPro" id="IPR016161">
    <property type="entry name" value="Ald_DH/histidinol_DH"/>
</dbReference>
<dbReference type="InterPro" id="IPR044151">
    <property type="entry name" value="ALDH_KGSADH"/>
</dbReference>
<keyword evidence="4" id="KW-1185">Reference proteome</keyword>
<dbReference type="PANTHER" id="PTHR43353:SF3">
    <property type="entry name" value="ALDEHYDE DEHYDROGENASE-RELATED"/>
    <property type="match status" value="1"/>
</dbReference>
<dbReference type="EMBL" id="JAUHQA010000001">
    <property type="protein sequence ID" value="MDN4481080.1"/>
    <property type="molecule type" value="Genomic_DNA"/>
</dbReference>